<keyword evidence="2" id="KW-0812">Transmembrane</keyword>
<feature type="region of interest" description="Disordered" evidence="1">
    <location>
        <begin position="37"/>
        <end position="145"/>
    </location>
</feature>
<gene>
    <name evidence="3" type="ORF">I0Q91_02895</name>
</gene>
<organism evidence="3 4">
    <name type="scientific">Halonatronomonas betaini</name>
    <dbReference type="NCBI Taxonomy" id="2778430"/>
    <lineage>
        <taxon>Bacteria</taxon>
        <taxon>Bacillati</taxon>
        <taxon>Bacillota</taxon>
        <taxon>Clostridia</taxon>
        <taxon>Halanaerobiales</taxon>
        <taxon>Halarsenatibacteraceae</taxon>
        <taxon>Halonatronomonas</taxon>
    </lineage>
</organism>
<proteinExistence type="predicted"/>
<feature type="transmembrane region" description="Helical" evidence="2">
    <location>
        <begin position="6"/>
        <end position="26"/>
    </location>
</feature>
<feature type="compositionally biased region" description="Basic and acidic residues" evidence="1">
    <location>
        <begin position="79"/>
        <end position="114"/>
    </location>
</feature>
<protein>
    <submittedName>
        <fullName evidence="3">Uncharacterized protein</fullName>
    </submittedName>
</protein>
<feature type="compositionally biased region" description="Basic residues" evidence="1">
    <location>
        <begin position="115"/>
        <end position="129"/>
    </location>
</feature>
<sequence length="180" mass="20063">MEGLLSLLLFAFFFIAFITRIIRFIIRVFKGIEEKAEDASGSDKSSGGSSNRKQPKTSRPAPGSRKGPPPGFELDLSEIDDKFGGEKGEQKKKPEVLESDTVKEYKARQEEKDKKDKKRLVGLKSRKKSAIQSGEIGGSGEVGHDLSFDNKSLMNGIIMKEILSPPRSLKPYKPVYKEKE</sequence>
<evidence type="ECO:0000313" key="3">
    <source>
        <dbReference type="EMBL" id="MBF8436017.1"/>
    </source>
</evidence>
<evidence type="ECO:0000313" key="4">
    <source>
        <dbReference type="Proteomes" id="UP000621436"/>
    </source>
</evidence>
<dbReference type="RefSeq" id="WP_270452761.1">
    <property type="nucleotide sequence ID" value="NZ_JADPIE010000001.1"/>
</dbReference>
<dbReference type="AlphaFoldDB" id="A0A931F9K1"/>
<dbReference type="EMBL" id="JADPIE010000001">
    <property type="protein sequence ID" value="MBF8436017.1"/>
    <property type="molecule type" value="Genomic_DNA"/>
</dbReference>
<keyword evidence="4" id="KW-1185">Reference proteome</keyword>
<evidence type="ECO:0000256" key="1">
    <source>
        <dbReference type="SAM" id="MobiDB-lite"/>
    </source>
</evidence>
<reference evidence="3" key="1">
    <citation type="submission" date="2020-11" db="EMBL/GenBank/DDBJ databases">
        <title>Halonatronomonas betainensis gen. nov., sp. nov. a novel haloalkaliphilic representative of the family Halanaerobiacae capable of betaine degradation.</title>
        <authorList>
            <person name="Boltyanskaya Y."/>
            <person name="Kevbrin V."/>
            <person name="Detkova E."/>
            <person name="Grouzdev D.S."/>
            <person name="Koziaeva V."/>
            <person name="Zhilina T."/>
        </authorList>
    </citation>
    <scope>NUCLEOTIDE SEQUENCE</scope>
    <source>
        <strain evidence="3">Z-7014</strain>
    </source>
</reference>
<keyword evidence="2" id="KW-1133">Transmembrane helix</keyword>
<dbReference type="Proteomes" id="UP000621436">
    <property type="component" value="Unassembled WGS sequence"/>
</dbReference>
<keyword evidence="2" id="KW-0472">Membrane</keyword>
<name>A0A931F9K1_9FIRM</name>
<evidence type="ECO:0000256" key="2">
    <source>
        <dbReference type="SAM" id="Phobius"/>
    </source>
</evidence>
<comment type="caution">
    <text evidence="3">The sequence shown here is derived from an EMBL/GenBank/DDBJ whole genome shotgun (WGS) entry which is preliminary data.</text>
</comment>
<accession>A0A931F9K1</accession>